<evidence type="ECO:0008006" key="4">
    <source>
        <dbReference type="Google" id="ProtNLM"/>
    </source>
</evidence>
<protein>
    <recommendedName>
        <fullName evidence="4">Retrotransposon gag domain-containing protein</fullName>
    </recommendedName>
</protein>
<dbReference type="OrthoDB" id="4366649at2759"/>
<evidence type="ECO:0000256" key="1">
    <source>
        <dbReference type="SAM" id="MobiDB-lite"/>
    </source>
</evidence>
<keyword evidence="3" id="KW-1185">Reference proteome</keyword>
<organism evidence="2 3">
    <name type="scientific">Blastomyces percursus</name>
    <dbReference type="NCBI Taxonomy" id="1658174"/>
    <lineage>
        <taxon>Eukaryota</taxon>
        <taxon>Fungi</taxon>
        <taxon>Dikarya</taxon>
        <taxon>Ascomycota</taxon>
        <taxon>Pezizomycotina</taxon>
        <taxon>Eurotiomycetes</taxon>
        <taxon>Eurotiomycetidae</taxon>
        <taxon>Onygenales</taxon>
        <taxon>Ajellomycetaceae</taxon>
        <taxon>Blastomyces</taxon>
    </lineage>
</organism>
<evidence type="ECO:0000313" key="3">
    <source>
        <dbReference type="Proteomes" id="UP000242791"/>
    </source>
</evidence>
<feature type="region of interest" description="Disordered" evidence="1">
    <location>
        <begin position="1"/>
        <end position="39"/>
    </location>
</feature>
<dbReference type="EMBL" id="LGTZ01003840">
    <property type="protein sequence ID" value="OJD09367.1"/>
    <property type="molecule type" value="Genomic_DNA"/>
</dbReference>
<feature type="compositionally biased region" description="Pro residues" evidence="1">
    <location>
        <begin position="20"/>
        <end position="31"/>
    </location>
</feature>
<feature type="non-terminal residue" evidence="2">
    <location>
        <position position="253"/>
    </location>
</feature>
<evidence type="ECO:0000313" key="2">
    <source>
        <dbReference type="EMBL" id="OJD09367.1"/>
    </source>
</evidence>
<comment type="caution">
    <text evidence="2">The sequence shown here is derived from an EMBL/GenBank/DDBJ whole genome shotgun (WGS) entry which is preliminary data.</text>
</comment>
<proteinExistence type="predicted"/>
<reference evidence="2 3" key="1">
    <citation type="submission" date="2015-08" db="EMBL/GenBank/DDBJ databases">
        <title>Emmonsia species relationships and genome sequence.</title>
        <authorList>
            <person name="Cuomo C.A."/>
            <person name="Schwartz I.S."/>
            <person name="Kenyon C."/>
            <person name="De Hoog G.S."/>
            <person name="Govender N.P."/>
            <person name="Botha A."/>
            <person name="Moreno L."/>
            <person name="De Vries M."/>
            <person name="Munoz J.F."/>
            <person name="Stielow J.B."/>
        </authorList>
    </citation>
    <scope>NUCLEOTIDE SEQUENCE [LARGE SCALE GENOMIC DNA]</scope>
    <source>
        <strain evidence="2 3">EI222</strain>
    </source>
</reference>
<gene>
    <name evidence="2" type="ORF">ACJ73_10374</name>
</gene>
<dbReference type="VEuPathDB" id="FungiDB:ACJ73_10374"/>
<dbReference type="AlphaFoldDB" id="A0A1J9PZD9"/>
<accession>A0A1J9PZD9</accession>
<dbReference type="Proteomes" id="UP000242791">
    <property type="component" value="Unassembled WGS sequence"/>
</dbReference>
<feature type="compositionally biased region" description="Polar residues" evidence="1">
    <location>
        <begin position="243"/>
        <end position="253"/>
    </location>
</feature>
<sequence length="253" mass="29129">MAPNTTQAQLRLEALEERPPSAPPAASPAPQPGKVKLREPDVFDGSTDIRFWLLDMDDNIRERLITTDTSKIAFVVSYLAPKIRQRVQRMQLDHDMHVASWEVLKVWLCDNYRETNTALTAELRMNSLRMQYSQRAIDFIADFETLAADLRWNDPAICSMFRTKLTAPILRQINQAYFNAWPATFADWKKAVITAESHIAMSKQLIPNNKHVKFDLTRDTRERDSSLMNNRARSRSPERSPRGTNKNPDITDT</sequence>
<name>A0A1J9PZD9_9EURO</name>
<feature type="compositionally biased region" description="Basic and acidic residues" evidence="1">
    <location>
        <begin position="214"/>
        <end position="225"/>
    </location>
</feature>
<feature type="region of interest" description="Disordered" evidence="1">
    <location>
        <begin position="214"/>
        <end position="253"/>
    </location>
</feature>